<reference evidence="1 2" key="1">
    <citation type="journal article" date="2016" name="Nat. Commun.">
        <title>Thousands of microbial genomes shed light on interconnected biogeochemical processes in an aquifer system.</title>
        <authorList>
            <person name="Anantharaman K."/>
            <person name="Brown C.T."/>
            <person name="Hug L.A."/>
            <person name="Sharon I."/>
            <person name="Castelle C.J."/>
            <person name="Probst A.J."/>
            <person name="Thomas B.C."/>
            <person name="Singh A."/>
            <person name="Wilkins M.J."/>
            <person name="Karaoz U."/>
            <person name="Brodie E.L."/>
            <person name="Williams K.H."/>
            <person name="Hubbard S.S."/>
            <person name="Banfield J.F."/>
        </authorList>
    </citation>
    <scope>NUCLEOTIDE SEQUENCE [LARGE SCALE GENOMIC DNA]</scope>
</reference>
<dbReference type="EMBL" id="MEZJ01000048">
    <property type="protein sequence ID" value="OGD52744.1"/>
    <property type="molecule type" value="Genomic_DNA"/>
</dbReference>
<comment type="caution">
    <text evidence="1">The sequence shown here is derived from an EMBL/GenBank/DDBJ whole genome shotgun (WGS) entry which is preliminary data.</text>
</comment>
<protein>
    <submittedName>
        <fullName evidence="1">Uncharacterized protein</fullName>
    </submittedName>
</protein>
<dbReference type="AlphaFoldDB" id="A0A1F5DCJ3"/>
<gene>
    <name evidence="1" type="ORF">A3J78_00510</name>
</gene>
<evidence type="ECO:0000313" key="1">
    <source>
        <dbReference type="EMBL" id="OGD52744.1"/>
    </source>
</evidence>
<dbReference type="Proteomes" id="UP000178758">
    <property type="component" value="Unassembled WGS sequence"/>
</dbReference>
<accession>A0A1F5DCJ3</accession>
<name>A0A1F5DCJ3_9BACT</name>
<organism evidence="1 2">
    <name type="scientific">Candidatus Beckwithbacteria bacterium RBG_13_35_6</name>
    <dbReference type="NCBI Taxonomy" id="1797456"/>
    <lineage>
        <taxon>Bacteria</taxon>
        <taxon>Candidatus Beckwithiibacteriota</taxon>
    </lineage>
</organism>
<sequence>MNFGPDDTILVRDLIRIYPDGATDKQEAENYALWVEGRPERWRCLVTSEDLGYRVEGVKSTTGEAVALADFLLGYQLKLKPEDLLRILPAEAQLLPGQSRIL</sequence>
<proteinExistence type="predicted"/>
<evidence type="ECO:0000313" key="2">
    <source>
        <dbReference type="Proteomes" id="UP000178758"/>
    </source>
</evidence>